<proteinExistence type="predicted"/>
<comment type="caution">
    <text evidence="1">The sequence shown here is derived from an EMBL/GenBank/DDBJ whole genome shotgun (WGS) entry which is preliminary data.</text>
</comment>
<gene>
    <name evidence="1" type="ORF">DY000_02030338</name>
</gene>
<sequence>MGRAYLINKFRTLEGFHEQEGVQRKADLRLDLTESDAEKTKSSKKRECESSSLFAERTLSSVGFMWVIEQNLCPGLKHSSCLSLFIKYNMLRTATSSEKDCYVRTAGSDPMLLATADSELLASRRFINLSRQAKHKNQNVYDVSASTCEP</sequence>
<reference evidence="1 2" key="1">
    <citation type="journal article" date="2020" name="BMC Genomics">
        <title>Intraspecific diversification of the crop wild relative Brassica cretica Lam. using demographic model selection.</title>
        <authorList>
            <person name="Kioukis A."/>
            <person name="Michalopoulou V.A."/>
            <person name="Briers L."/>
            <person name="Pirintsos S."/>
            <person name="Studholme D.J."/>
            <person name="Pavlidis P."/>
            <person name="Sarris P.F."/>
        </authorList>
    </citation>
    <scope>NUCLEOTIDE SEQUENCE [LARGE SCALE GENOMIC DNA]</scope>
    <source>
        <strain evidence="2">cv. PFS-1207/04</strain>
    </source>
</reference>
<name>A0ABQ7DG79_BRACR</name>
<dbReference type="EMBL" id="QGKV02000649">
    <property type="protein sequence ID" value="KAF3576370.1"/>
    <property type="molecule type" value="Genomic_DNA"/>
</dbReference>
<dbReference type="Proteomes" id="UP000266723">
    <property type="component" value="Unassembled WGS sequence"/>
</dbReference>
<protein>
    <submittedName>
        <fullName evidence="1">Uncharacterized protein</fullName>
    </submittedName>
</protein>
<keyword evidence="2" id="KW-1185">Reference proteome</keyword>
<evidence type="ECO:0000313" key="2">
    <source>
        <dbReference type="Proteomes" id="UP000266723"/>
    </source>
</evidence>
<organism evidence="1 2">
    <name type="scientific">Brassica cretica</name>
    <name type="common">Mustard</name>
    <dbReference type="NCBI Taxonomy" id="69181"/>
    <lineage>
        <taxon>Eukaryota</taxon>
        <taxon>Viridiplantae</taxon>
        <taxon>Streptophyta</taxon>
        <taxon>Embryophyta</taxon>
        <taxon>Tracheophyta</taxon>
        <taxon>Spermatophyta</taxon>
        <taxon>Magnoliopsida</taxon>
        <taxon>eudicotyledons</taxon>
        <taxon>Gunneridae</taxon>
        <taxon>Pentapetalae</taxon>
        <taxon>rosids</taxon>
        <taxon>malvids</taxon>
        <taxon>Brassicales</taxon>
        <taxon>Brassicaceae</taxon>
        <taxon>Brassiceae</taxon>
        <taxon>Brassica</taxon>
    </lineage>
</organism>
<evidence type="ECO:0000313" key="1">
    <source>
        <dbReference type="EMBL" id="KAF3576370.1"/>
    </source>
</evidence>
<accession>A0ABQ7DG79</accession>